<feature type="transmembrane region" description="Helical" evidence="7">
    <location>
        <begin position="238"/>
        <end position="261"/>
    </location>
</feature>
<evidence type="ECO:0000256" key="3">
    <source>
        <dbReference type="ARBA" id="ARBA00022692"/>
    </source>
</evidence>
<feature type="region of interest" description="Disordered" evidence="6">
    <location>
        <begin position="1"/>
        <end position="24"/>
    </location>
</feature>
<dbReference type="SUPFAM" id="SSF103473">
    <property type="entry name" value="MFS general substrate transporter"/>
    <property type="match status" value="1"/>
</dbReference>
<dbReference type="InterPro" id="IPR036259">
    <property type="entry name" value="MFS_trans_sf"/>
</dbReference>
<feature type="transmembrane region" description="Helical" evidence="7">
    <location>
        <begin position="146"/>
        <end position="164"/>
    </location>
</feature>
<dbReference type="Gene3D" id="1.20.1250.20">
    <property type="entry name" value="MFS general substrate transporter like domains"/>
    <property type="match status" value="2"/>
</dbReference>
<protein>
    <recommendedName>
        <fullName evidence="10">Permease of the major facilitator superfamily</fullName>
    </recommendedName>
</protein>
<keyword evidence="2" id="KW-0813">Transport</keyword>
<evidence type="ECO:0000256" key="2">
    <source>
        <dbReference type="ARBA" id="ARBA00022448"/>
    </source>
</evidence>
<feature type="transmembrane region" description="Helical" evidence="7">
    <location>
        <begin position="349"/>
        <end position="368"/>
    </location>
</feature>
<evidence type="ECO:0000256" key="7">
    <source>
        <dbReference type="SAM" id="Phobius"/>
    </source>
</evidence>
<feature type="transmembrane region" description="Helical" evidence="7">
    <location>
        <begin position="406"/>
        <end position="429"/>
    </location>
</feature>
<dbReference type="EMBL" id="FJOG01000018">
    <property type="protein sequence ID" value="CZR61476.1"/>
    <property type="molecule type" value="Genomic_DNA"/>
</dbReference>
<organism evidence="8 9">
    <name type="scientific">Phialocephala subalpina</name>
    <dbReference type="NCBI Taxonomy" id="576137"/>
    <lineage>
        <taxon>Eukaryota</taxon>
        <taxon>Fungi</taxon>
        <taxon>Dikarya</taxon>
        <taxon>Ascomycota</taxon>
        <taxon>Pezizomycotina</taxon>
        <taxon>Leotiomycetes</taxon>
        <taxon>Helotiales</taxon>
        <taxon>Mollisiaceae</taxon>
        <taxon>Phialocephala</taxon>
        <taxon>Phialocephala fortinii species complex</taxon>
    </lineage>
</organism>
<dbReference type="Proteomes" id="UP000184330">
    <property type="component" value="Unassembled WGS sequence"/>
</dbReference>
<dbReference type="GO" id="GO:0022857">
    <property type="term" value="F:transmembrane transporter activity"/>
    <property type="evidence" value="ECO:0007669"/>
    <property type="project" value="InterPro"/>
</dbReference>
<dbReference type="AlphaFoldDB" id="A0A1L7X909"/>
<gene>
    <name evidence="8" type="ORF">PAC_11372</name>
</gene>
<keyword evidence="9" id="KW-1185">Reference proteome</keyword>
<feature type="transmembrane region" description="Helical" evidence="7">
    <location>
        <begin position="206"/>
        <end position="226"/>
    </location>
</feature>
<comment type="subcellular location">
    <subcellularLocation>
        <location evidence="1">Membrane</location>
        <topology evidence="1">Multi-pass membrane protein</topology>
    </subcellularLocation>
</comment>
<dbReference type="Pfam" id="PF07690">
    <property type="entry name" value="MFS_1"/>
    <property type="match status" value="1"/>
</dbReference>
<evidence type="ECO:0000256" key="5">
    <source>
        <dbReference type="ARBA" id="ARBA00023136"/>
    </source>
</evidence>
<dbReference type="PANTHER" id="PTHR43791">
    <property type="entry name" value="PERMEASE-RELATED"/>
    <property type="match status" value="1"/>
</dbReference>
<evidence type="ECO:0008006" key="10">
    <source>
        <dbReference type="Google" id="ProtNLM"/>
    </source>
</evidence>
<feature type="transmembrane region" description="Helical" evidence="7">
    <location>
        <begin position="312"/>
        <end position="329"/>
    </location>
</feature>
<dbReference type="InterPro" id="IPR011701">
    <property type="entry name" value="MFS"/>
</dbReference>
<dbReference type="OrthoDB" id="2962993at2759"/>
<evidence type="ECO:0000256" key="4">
    <source>
        <dbReference type="ARBA" id="ARBA00022989"/>
    </source>
</evidence>
<dbReference type="PANTHER" id="PTHR43791:SF46">
    <property type="entry name" value="MAJOR FACILITATOR SUPERFAMILY (MFS) PROFILE DOMAIN-CONTAINING PROTEIN-RELATED"/>
    <property type="match status" value="1"/>
</dbReference>
<proteinExistence type="predicted"/>
<feature type="transmembrane region" description="Helical" evidence="7">
    <location>
        <begin position="380"/>
        <end position="400"/>
    </location>
</feature>
<reference evidence="8 9" key="1">
    <citation type="submission" date="2016-03" db="EMBL/GenBank/DDBJ databases">
        <authorList>
            <person name="Ploux O."/>
        </authorList>
    </citation>
    <scope>NUCLEOTIDE SEQUENCE [LARGE SCALE GENOMIC DNA]</scope>
    <source>
        <strain evidence="8 9">UAMH 11012</strain>
    </source>
</reference>
<keyword evidence="5 7" id="KW-0472">Membrane</keyword>
<name>A0A1L7X909_9HELO</name>
<evidence type="ECO:0000256" key="6">
    <source>
        <dbReference type="SAM" id="MobiDB-lite"/>
    </source>
</evidence>
<dbReference type="GO" id="GO:0016020">
    <property type="term" value="C:membrane"/>
    <property type="evidence" value="ECO:0007669"/>
    <property type="project" value="UniProtKB-SubCell"/>
</dbReference>
<evidence type="ECO:0000313" key="8">
    <source>
        <dbReference type="EMBL" id="CZR61476.1"/>
    </source>
</evidence>
<evidence type="ECO:0000313" key="9">
    <source>
        <dbReference type="Proteomes" id="UP000184330"/>
    </source>
</evidence>
<keyword evidence="4 7" id="KW-1133">Transmembrane helix</keyword>
<evidence type="ECO:0000256" key="1">
    <source>
        <dbReference type="ARBA" id="ARBA00004141"/>
    </source>
</evidence>
<accession>A0A1L7X909</accession>
<feature type="transmembrane region" description="Helical" evidence="7">
    <location>
        <begin position="441"/>
        <end position="461"/>
    </location>
</feature>
<feature type="transmembrane region" description="Helical" evidence="7">
    <location>
        <begin position="176"/>
        <end position="197"/>
    </location>
</feature>
<keyword evidence="3 7" id="KW-0812">Transmembrane</keyword>
<sequence length="533" mass="59506">MASNIDPTLDRKPSNSDNSAGGEEKQIGFSTSIDVAAIDALVPLEAAHAAEYVDFLRLKTHFESDPKAYKALVRRLDLRIIPMLFLYYLLNSLDKSNAGNVKIYTFLEDTHMTSHQFNLALTWYFFTYAFLEAPSNMCMRKFGPKLWLSGLVILWGAVTLGSAWVKSYGDYCAARIMLGVFEAGLFQGFYTLSCWYLSSELQTRCAYWYSATMLSGAFGGLLAYAVGPLQGHLGLKQWQYLFIIEGAITMFIGLLGLWLCVDFPETWSSRFFNPDEMKFLQLRVKYANGPIAPDSTFRWSAFWEAVKDWKTYFIASLLAFGGSVPTYSVNYTLATMVKSLGYSSIKAQALTAPPYVFAFFMVILIALYSDKYRCRARSLLISYSTGTAGIVILWPCLYHSNLAGVSYFALFLVVAGYNMQAPAVGSWLGTNVRNPAKRAAAMGWQSTFGQLLGGMIGANIFVSSEAPTYNSGFITLLVLVMVGGVGATIANWYCLRASNLKKDRIPPEELEGKYTEQQLSEMGEYSPYFRYIL</sequence>
<feature type="transmembrane region" description="Helical" evidence="7">
    <location>
        <begin position="473"/>
        <end position="495"/>
    </location>
</feature>